<evidence type="ECO:0000259" key="3">
    <source>
        <dbReference type="PROSITE" id="PS50015"/>
    </source>
</evidence>
<evidence type="ECO:0000313" key="4">
    <source>
        <dbReference type="EMBL" id="KAJ8398161.1"/>
    </source>
</evidence>
<proteinExistence type="predicted"/>
<dbReference type="SUPFAM" id="SSF47862">
    <property type="entry name" value="Saposin"/>
    <property type="match status" value="1"/>
</dbReference>
<dbReference type="EMBL" id="JAINUG010000092">
    <property type="protein sequence ID" value="KAJ8398161.1"/>
    <property type="molecule type" value="Genomic_DNA"/>
</dbReference>
<dbReference type="Pfam" id="PF03489">
    <property type="entry name" value="SapB_2"/>
    <property type="match status" value="1"/>
</dbReference>
<dbReference type="AlphaFoldDB" id="A0AAD7S8V6"/>
<evidence type="ECO:0000256" key="1">
    <source>
        <dbReference type="ARBA" id="ARBA00023157"/>
    </source>
</evidence>
<dbReference type="InterPro" id="IPR007856">
    <property type="entry name" value="SapB_1"/>
</dbReference>
<evidence type="ECO:0000313" key="5">
    <source>
        <dbReference type="Proteomes" id="UP001221898"/>
    </source>
</evidence>
<organism evidence="4 5">
    <name type="scientific">Aldrovandia affinis</name>
    <dbReference type="NCBI Taxonomy" id="143900"/>
    <lineage>
        <taxon>Eukaryota</taxon>
        <taxon>Metazoa</taxon>
        <taxon>Chordata</taxon>
        <taxon>Craniata</taxon>
        <taxon>Vertebrata</taxon>
        <taxon>Euteleostomi</taxon>
        <taxon>Actinopterygii</taxon>
        <taxon>Neopterygii</taxon>
        <taxon>Teleostei</taxon>
        <taxon>Notacanthiformes</taxon>
        <taxon>Halosauridae</taxon>
        <taxon>Aldrovandia</taxon>
    </lineage>
</organism>
<dbReference type="GO" id="GO:0006629">
    <property type="term" value="P:lipid metabolic process"/>
    <property type="evidence" value="ECO:0007669"/>
    <property type="project" value="InterPro"/>
</dbReference>
<dbReference type="Gene3D" id="1.10.225.10">
    <property type="entry name" value="Saposin-like"/>
    <property type="match status" value="1"/>
</dbReference>
<keyword evidence="5" id="KW-1185">Reference proteome</keyword>
<comment type="caution">
    <text evidence="4">The sequence shown here is derived from an EMBL/GenBank/DDBJ whole genome shotgun (WGS) entry which is preliminary data.</text>
</comment>
<feature type="signal peptide" evidence="2">
    <location>
        <begin position="1"/>
        <end position="19"/>
    </location>
</feature>
<name>A0AAD7S8V6_9TELE</name>
<dbReference type="InterPro" id="IPR008138">
    <property type="entry name" value="SapB_2"/>
</dbReference>
<keyword evidence="2" id="KW-0732">Signal</keyword>
<sequence length="127" mass="14104">MRSTFILCFLLVCTALAQGGHFHELGSLDTGDDMEAVTVRLLPGSCYVCKRVIEKVKKSLHDKASKEEIIKKLHNVCNKLGPVKSLCNKLVNKNLNKLAAELSSDDSPRQACVNMKLCKPKVFMEQV</sequence>
<gene>
    <name evidence="4" type="ORF">AAFF_G00430050</name>
</gene>
<dbReference type="PANTHER" id="PTHR15541:SF2">
    <property type="entry name" value="GRANULYSIN"/>
    <property type="match status" value="1"/>
</dbReference>
<protein>
    <recommendedName>
        <fullName evidence="3">Saposin B-type domain-containing protein</fullName>
    </recommendedName>
</protein>
<dbReference type="PROSITE" id="PS50015">
    <property type="entry name" value="SAP_B"/>
    <property type="match status" value="1"/>
</dbReference>
<dbReference type="InterPro" id="IPR038847">
    <property type="entry name" value="Granulysin-like"/>
</dbReference>
<dbReference type="Proteomes" id="UP001221898">
    <property type="component" value="Unassembled WGS sequence"/>
</dbReference>
<evidence type="ECO:0000256" key="2">
    <source>
        <dbReference type="SAM" id="SignalP"/>
    </source>
</evidence>
<feature type="chain" id="PRO_5041982545" description="Saposin B-type domain-containing protein" evidence="2">
    <location>
        <begin position="20"/>
        <end position="127"/>
    </location>
</feature>
<dbReference type="InterPro" id="IPR008139">
    <property type="entry name" value="SaposinB_dom"/>
</dbReference>
<reference evidence="4" key="1">
    <citation type="journal article" date="2023" name="Science">
        <title>Genome structures resolve the early diversification of teleost fishes.</title>
        <authorList>
            <person name="Parey E."/>
            <person name="Louis A."/>
            <person name="Montfort J."/>
            <person name="Bouchez O."/>
            <person name="Roques C."/>
            <person name="Iampietro C."/>
            <person name="Lluch J."/>
            <person name="Castinel A."/>
            <person name="Donnadieu C."/>
            <person name="Desvignes T."/>
            <person name="Floi Bucao C."/>
            <person name="Jouanno E."/>
            <person name="Wen M."/>
            <person name="Mejri S."/>
            <person name="Dirks R."/>
            <person name="Jansen H."/>
            <person name="Henkel C."/>
            <person name="Chen W.J."/>
            <person name="Zahm M."/>
            <person name="Cabau C."/>
            <person name="Klopp C."/>
            <person name="Thompson A.W."/>
            <person name="Robinson-Rechavi M."/>
            <person name="Braasch I."/>
            <person name="Lecointre G."/>
            <person name="Bobe J."/>
            <person name="Postlethwait J.H."/>
            <person name="Berthelot C."/>
            <person name="Roest Crollius H."/>
            <person name="Guiguen Y."/>
        </authorList>
    </citation>
    <scope>NUCLEOTIDE SEQUENCE</scope>
    <source>
        <strain evidence="4">NC1722</strain>
    </source>
</reference>
<keyword evidence="1" id="KW-1015">Disulfide bond</keyword>
<dbReference type="PANTHER" id="PTHR15541">
    <property type="entry name" value="GRANULYSIN RELATED"/>
    <property type="match status" value="1"/>
</dbReference>
<dbReference type="Pfam" id="PF05184">
    <property type="entry name" value="SapB_1"/>
    <property type="match status" value="1"/>
</dbReference>
<dbReference type="SMART" id="SM00741">
    <property type="entry name" value="SapB"/>
    <property type="match status" value="1"/>
</dbReference>
<dbReference type="GO" id="GO:0042742">
    <property type="term" value="P:defense response to bacterium"/>
    <property type="evidence" value="ECO:0007669"/>
    <property type="project" value="InterPro"/>
</dbReference>
<accession>A0AAD7S8V6</accession>
<feature type="domain" description="Saposin B-type" evidence="3">
    <location>
        <begin position="42"/>
        <end position="122"/>
    </location>
</feature>
<dbReference type="InterPro" id="IPR011001">
    <property type="entry name" value="Saposin-like"/>
</dbReference>